<dbReference type="InterPro" id="IPR029058">
    <property type="entry name" value="AB_hydrolase_fold"/>
</dbReference>
<dbReference type="STRING" id="484498.SAMN05421686_105217"/>
<dbReference type="Proteomes" id="UP000185639">
    <property type="component" value="Unassembled WGS sequence"/>
</dbReference>
<keyword evidence="4" id="KW-1185">Reference proteome</keyword>
<dbReference type="Gene3D" id="3.40.50.1820">
    <property type="entry name" value="alpha/beta hydrolase"/>
    <property type="match status" value="1"/>
</dbReference>
<dbReference type="SUPFAM" id="SSF53474">
    <property type="entry name" value="alpha/beta-Hydrolases"/>
    <property type="match status" value="1"/>
</dbReference>
<dbReference type="GO" id="GO:0016787">
    <property type="term" value="F:hydrolase activity"/>
    <property type="evidence" value="ECO:0007669"/>
    <property type="project" value="UniProtKB-KW"/>
</dbReference>
<evidence type="ECO:0000313" key="4">
    <source>
        <dbReference type="Proteomes" id="UP000185639"/>
    </source>
</evidence>
<sequence>MDTTHIYNGPIGLETRHAGPADGEVVILLHGFPECWSTWRHQIPVLAEAGYRVFVPNMRGYGHSSKPADVSDYHVDELIKDVDAIRRYAGVEKIHLVGHDWGAMVAWWYALNKPEQLASLSILNVPHPKVFLGTVRKNPVQMLKSWYVFYFQIPRLPELTLPVNNFFFFRDILKRTSNKGSYSDEDFSELQKHWRIPGAMRAMVNYYRSALRSQPKSPRGDRIKTPTQILWGEHDLALTLEMARDSEKFLDNGSLTTYPDATHWLAHDKPAEVSARLIGHFEANPA</sequence>
<gene>
    <name evidence="3" type="ORF">SAMN05421686_105217</name>
</gene>
<evidence type="ECO:0000256" key="1">
    <source>
        <dbReference type="ARBA" id="ARBA00022801"/>
    </source>
</evidence>
<keyword evidence="1" id="KW-0378">Hydrolase</keyword>
<reference evidence="4" key="1">
    <citation type="submission" date="2017-01" db="EMBL/GenBank/DDBJ databases">
        <authorList>
            <person name="Varghese N."/>
            <person name="Submissions S."/>
        </authorList>
    </citation>
    <scope>NUCLEOTIDE SEQUENCE [LARGE SCALE GENOMIC DNA]</scope>
    <source>
        <strain evidence="4">DSM 24913</strain>
    </source>
</reference>
<dbReference type="EMBL" id="FTOH01000005">
    <property type="protein sequence ID" value="SIS86014.1"/>
    <property type="molecule type" value="Genomic_DNA"/>
</dbReference>
<dbReference type="PANTHER" id="PTHR43329">
    <property type="entry name" value="EPOXIDE HYDROLASE"/>
    <property type="match status" value="1"/>
</dbReference>
<dbReference type="Pfam" id="PF00561">
    <property type="entry name" value="Abhydrolase_1"/>
    <property type="match status" value="1"/>
</dbReference>
<dbReference type="PRINTS" id="PR00412">
    <property type="entry name" value="EPOXHYDRLASE"/>
</dbReference>
<feature type="domain" description="AB hydrolase-1" evidence="2">
    <location>
        <begin position="25"/>
        <end position="270"/>
    </location>
</feature>
<evidence type="ECO:0000259" key="2">
    <source>
        <dbReference type="Pfam" id="PF00561"/>
    </source>
</evidence>
<evidence type="ECO:0000313" key="3">
    <source>
        <dbReference type="EMBL" id="SIS86014.1"/>
    </source>
</evidence>
<protein>
    <submittedName>
        <fullName evidence="3">Pimeloyl-ACP methyl ester carboxylesterase</fullName>
    </submittedName>
</protein>
<dbReference type="InterPro" id="IPR000639">
    <property type="entry name" value="Epox_hydrolase-like"/>
</dbReference>
<proteinExistence type="predicted"/>
<dbReference type="AlphaFoldDB" id="A0A1N7MIK8"/>
<organism evidence="3 4">
    <name type="scientific">Thalassolituus maritimus</name>
    <dbReference type="NCBI Taxonomy" id="484498"/>
    <lineage>
        <taxon>Bacteria</taxon>
        <taxon>Pseudomonadati</taxon>
        <taxon>Pseudomonadota</taxon>
        <taxon>Gammaproteobacteria</taxon>
        <taxon>Oceanospirillales</taxon>
        <taxon>Oceanospirillaceae</taxon>
        <taxon>Thalassolituus</taxon>
    </lineage>
</organism>
<dbReference type="OrthoDB" id="9780765at2"/>
<accession>A0A1N7MIK8</accession>
<dbReference type="RefSeq" id="WP_084188814.1">
    <property type="nucleotide sequence ID" value="NZ_FTOH01000005.1"/>
</dbReference>
<name>A0A1N7MIK8_9GAMM</name>
<dbReference type="InterPro" id="IPR000073">
    <property type="entry name" value="AB_hydrolase_1"/>
</dbReference>
<dbReference type="PRINTS" id="PR00111">
    <property type="entry name" value="ABHYDROLASE"/>
</dbReference>